<keyword evidence="4" id="KW-0560">Oxidoreductase</keyword>
<dbReference type="Pfam" id="PF02668">
    <property type="entry name" value="TauD"/>
    <property type="match status" value="1"/>
</dbReference>
<dbReference type="PANTHER" id="PTHR43779">
    <property type="entry name" value="DIOXYGENASE RV0097-RELATED"/>
    <property type="match status" value="1"/>
</dbReference>
<keyword evidence="3 7" id="KW-0223">Dioxygenase</keyword>
<evidence type="ECO:0000256" key="5">
    <source>
        <dbReference type="ARBA" id="ARBA00023004"/>
    </source>
</evidence>
<name>A0A4V3AA32_9PROT</name>
<dbReference type="RefSeq" id="WP_133289711.1">
    <property type="nucleotide sequence ID" value="NZ_SMSJ01000020.1"/>
</dbReference>
<dbReference type="InterPro" id="IPR042098">
    <property type="entry name" value="TauD-like_sf"/>
</dbReference>
<keyword evidence="2" id="KW-0479">Metal-binding</keyword>
<dbReference type="SUPFAM" id="SSF51197">
    <property type="entry name" value="Clavaminate synthase-like"/>
    <property type="match status" value="1"/>
</dbReference>
<dbReference type="EMBL" id="SMSJ01000020">
    <property type="protein sequence ID" value="TDH61555.1"/>
    <property type="molecule type" value="Genomic_DNA"/>
</dbReference>
<sequence length="295" mass="32894">MTLSIRPANPARPDFVGEASGVDIRAGVSAAEAAAIEEGMDRYGVLVFRGQDIDDAQQVAFSRHFGPLELATGDIVQGQARRLSMEVNDISNLHQDGSVMARDDRKRLFSLGNMLWHSDSSFKATPAKFSLLSARVIPGQDGNTEFADMRAAWDALDPAMQAQVRDLVTEHSQIYSRGVLGFTDFTAEELAKWAPVPQRLVRRHPRTGRLSLFLSAHAGAIQGWPVPEARALLRDLTEHATQREFVHAHVWQPHDLVMWDNRVTMHRARRYDSTQVRDLHRTTVADMAPTLQQAA</sequence>
<keyword evidence="5" id="KW-0408">Iron</keyword>
<evidence type="ECO:0000256" key="2">
    <source>
        <dbReference type="ARBA" id="ARBA00022723"/>
    </source>
</evidence>
<dbReference type="AlphaFoldDB" id="A0A4V3AA32"/>
<protein>
    <submittedName>
        <fullName evidence="7">TauD/TfdA family dioxygenase</fullName>
    </submittedName>
</protein>
<evidence type="ECO:0000256" key="3">
    <source>
        <dbReference type="ARBA" id="ARBA00022964"/>
    </source>
</evidence>
<evidence type="ECO:0000256" key="1">
    <source>
        <dbReference type="ARBA" id="ARBA00005896"/>
    </source>
</evidence>
<accession>A0A4V3AA32</accession>
<feature type="domain" description="TauD/TfdA-like" evidence="6">
    <location>
        <begin position="12"/>
        <end position="283"/>
    </location>
</feature>
<dbReference type="InterPro" id="IPR003819">
    <property type="entry name" value="TauD/TfdA-like"/>
</dbReference>
<dbReference type="GO" id="GO:0016706">
    <property type="term" value="F:2-oxoglutarate-dependent dioxygenase activity"/>
    <property type="evidence" value="ECO:0007669"/>
    <property type="project" value="UniProtKB-ARBA"/>
</dbReference>
<dbReference type="InterPro" id="IPR051178">
    <property type="entry name" value="TfdA_dioxygenase"/>
</dbReference>
<proteinExistence type="inferred from homology"/>
<comment type="similarity">
    <text evidence="1">Belongs to the TfdA dioxygenase family.</text>
</comment>
<evidence type="ECO:0000256" key="4">
    <source>
        <dbReference type="ARBA" id="ARBA00023002"/>
    </source>
</evidence>
<dbReference type="Gene3D" id="3.60.130.10">
    <property type="entry name" value="Clavaminate synthase-like"/>
    <property type="match status" value="1"/>
</dbReference>
<evidence type="ECO:0000313" key="8">
    <source>
        <dbReference type="Proteomes" id="UP000295096"/>
    </source>
</evidence>
<dbReference type="GO" id="GO:0046872">
    <property type="term" value="F:metal ion binding"/>
    <property type="evidence" value="ECO:0007669"/>
    <property type="project" value="UniProtKB-KW"/>
</dbReference>
<comment type="caution">
    <text evidence="7">The sequence shown here is derived from an EMBL/GenBank/DDBJ whole genome shotgun (WGS) entry which is preliminary data.</text>
</comment>
<reference evidence="7 8" key="1">
    <citation type="journal article" date="2016" name="J. Microbiol.">
        <title>Dankookia rubra gen. nov., sp. nov., an alphaproteobacterium isolated from sediment of a shallow stream.</title>
        <authorList>
            <person name="Kim W.H."/>
            <person name="Kim D.H."/>
            <person name="Kang K."/>
            <person name="Ahn T.Y."/>
        </authorList>
    </citation>
    <scope>NUCLEOTIDE SEQUENCE [LARGE SCALE GENOMIC DNA]</scope>
    <source>
        <strain evidence="7 8">JCM30602</strain>
    </source>
</reference>
<keyword evidence="8" id="KW-1185">Reference proteome</keyword>
<dbReference type="OrthoDB" id="7346227at2"/>
<evidence type="ECO:0000313" key="7">
    <source>
        <dbReference type="EMBL" id="TDH61555.1"/>
    </source>
</evidence>
<organism evidence="7 8">
    <name type="scientific">Dankookia rubra</name>
    <dbReference type="NCBI Taxonomy" id="1442381"/>
    <lineage>
        <taxon>Bacteria</taxon>
        <taxon>Pseudomonadati</taxon>
        <taxon>Pseudomonadota</taxon>
        <taxon>Alphaproteobacteria</taxon>
        <taxon>Acetobacterales</taxon>
        <taxon>Roseomonadaceae</taxon>
        <taxon>Dankookia</taxon>
    </lineage>
</organism>
<evidence type="ECO:0000259" key="6">
    <source>
        <dbReference type="Pfam" id="PF02668"/>
    </source>
</evidence>
<gene>
    <name evidence="7" type="ORF">E2C06_16530</name>
</gene>
<dbReference type="Proteomes" id="UP000295096">
    <property type="component" value="Unassembled WGS sequence"/>
</dbReference>
<dbReference type="PANTHER" id="PTHR43779:SF3">
    <property type="entry name" value="(3R)-3-[(CARBOXYMETHYL)AMINO]FATTY ACID OXYGENASE_DECARBOXYLASE"/>
    <property type="match status" value="1"/>
</dbReference>